<evidence type="ECO:0000313" key="2">
    <source>
        <dbReference type="Proteomes" id="UP000008141"/>
    </source>
</evidence>
<evidence type="ECO:0008006" key="3">
    <source>
        <dbReference type="Google" id="ProtNLM"/>
    </source>
</evidence>
<dbReference type="InParanoid" id="E1ZL80"/>
<dbReference type="PANTHER" id="PTHR38567:SF1">
    <property type="entry name" value="DUF4291 DOMAIN-CONTAINING PROTEIN"/>
    <property type="match status" value="1"/>
</dbReference>
<dbReference type="Proteomes" id="UP000008141">
    <property type="component" value="Unassembled WGS sequence"/>
</dbReference>
<accession>E1ZL80</accession>
<dbReference type="InterPro" id="IPR025633">
    <property type="entry name" value="DUF4291"/>
</dbReference>
<dbReference type="STRING" id="554065.E1ZL80"/>
<dbReference type="eggNOG" id="ENOG502RYIY">
    <property type="taxonomic scope" value="Eukaryota"/>
</dbReference>
<dbReference type="GeneID" id="17352986"/>
<evidence type="ECO:0000313" key="1">
    <source>
        <dbReference type="EMBL" id="EFN53513.1"/>
    </source>
</evidence>
<organism evidence="2">
    <name type="scientific">Chlorella variabilis</name>
    <name type="common">Green alga</name>
    <dbReference type="NCBI Taxonomy" id="554065"/>
    <lineage>
        <taxon>Eukaryota</taxon>
        <taxon>Viridiplantae</taxon>
        <taxon>Chlorophyta</taxon>
        <taxon>core chlorophytes</taxon>
        <taxon>Trebouxiophyceae</taxon>
        <taxon>Chlorellales</taxon>
        <taxon>Chlorellaceae</taxon>
        <taxon>Chlorella clade</taxon>
        <taxon>Chlorella</taxon>
    </lineage>
</organism>
<gene>
    <name evidence="1" type="ORF">CHLNCDRAFT_59736</name>
</gene>
<keyword evidence="2" id="KW-1185">Reference proteome</keyword>
<dbReference type="OrthoDB" id="413653at2759"/>
<sequence length="226" mass="24956">MQQQEPCQHPPSSLHIEPYVRQEAEFWPAVGRHVLAQATEDTVVVYQAYTPSIGVLAAGQGDFRGIPGFSETRMTWVKTNFLWMAFRCGWASKPNQETVLAITLKRPFFERMLAASLSTSAGTTAKGPCIGADVVLQWDPDHLPDGSKHPGRRAVQLGLRGGVRDEYISGRHTVCIEDITPFVREMGAIAAGGEPRWVGLLVPSERVLRLRDEVRSHIAADAHPVH</sequence>
<dbReference type="AlphaFoldDB" id="E1ZL80"/>
<name>E1ZL80_CHLVA</name>
<protein>
    <recommendedName>
        <fullName evidence="3">DUF4291 domain-containing protein</fullName>
    </recommendedName>
</protein>
<proteinExistence type="predicted"/>
<dbReference type="PANTHER" id="PTHR38567">
    <property type="entry name" value="DUF4291 DOMAIN-CONTAINING PROTEIN"/>
    <property type="match status" value="1"/>
</dbReference>
<dbReference type="EMBL" id="GL433851">
    <property type="protein sequence ID" value="EFN53513.1"/>
    <property type="molecule type" value="Genomic_DNA"/>
</dbReference>
<reference evidence="1 2" key="1">
    <citation type="journal article" date="2010" name="Plant Cell">
        <title>The Chlorella variabilis NC64A genome reveals adaptation to photosymbiosis, coevolution with viruses, and cryptic sex.</title>
        <authorList>
            <person name="Blanc G."/>
            <person name="Duncan G."/>
            <person name="Agarkova I."/>
            <person name="Borodovsky M."/>
            <person name="Gurnon J."/>
            <person name="Kuo A."/>
            <person name="Lindquist E."/>
            <person name="Lucas S."/>
            <person name="Pangilinan J."/>
            <person name="Polle J."/>
            <person name="Salamov A."/>
            <person name="Terry A."/>
            <person name="Yamada T."/>
            <person name="Dunigan D.D."/>
            <person name="Grigoriev I.V."/>
            <person name="Claverie J.M."/>
            <person name="Van Etten J.L."/>
        </authorList>
    </citation>
    <scope>NUCLEOTIDE SEQUENCE [LARGE SCALE GENOMIC DNA]</scope>
    <source>
        <strain evidence="1 2">NC64A</strain>
    </source>
</reference>
<dbReference type="RefSeq" id="XP_005845615.1">
    <property type="nucleotide sequence ID" value="XM_005845553.1"/>
</dbReference>
<dbReference type="Pfam" id="PF14124">
    <property type="entry name" value="DUF4291"/>
    <property type="match status" value="1"/>
</dbReference>
<dbReference type="KEGG" id="cvr:CHLNCDRAFT_59736"/>